<dbReference type="PATRIC" id="fig|1938.3.peg.6523"/>
<evidence type="ECO:0000313" key="3">
    <source>
        <dbReference type="Proteomes" id="UP000037432"/>
    </source>
</evidence>
<sequence>MQRPKRRIATAVSALAASLLLSLSLSPTPAHAATHNPVVFVHGLSSSASSWDDWAGYFEADGYTAAELDAWSYDWGQSNATTARQLATEIRNVLARTGASKVDLVVHSMGALSSRYYLKNLGGTSYVDDFVSTAGVNHGTSTASWCAWLYTSCAEMNTGSSFLSSLNSGDETPGGVSYASYWSNCDDALTPDTTAILSGATNVEVGCVSHTDMNNDHGVYEQVRDFIG</sequence>
<dbReference type="OrthoDB" id="8871309at2"/>
<dbReference type="SUPFAM" id="SSF53474">
    <property type="entry name" value="alpha/beta-Hydrolases"/>
    <property type="match status" value="1"/>
</dbReference>
<gene>
    <name evidence="2" type="ORF">ACM01_32345</name>
</gene>
<proteinExistence type="predicted"/>
<comment type="caution">
    <text evidence="2">The sequence shown here is derived from an EMBL/GenBank/DDBJ whole genome shotgun (WGS) entry which is preliminary data.</text>
</comment>
<dbReference type="InterPro" id="IPR029058">
    <property type="entry name" value="AB_hydrolase_fold"/>
</dbReference>
<feature type="signal peptide" evidence="1">
    <location>
        <begin position="1"/>
        <end position="32"/>
    </location>
</feature>
<dbReference type="Pfam" id="PF01674">
    <property type="entry name" value="Lipase_2"/>
    <property type="match status" value="1"/>
</dbReference>
<organism evidence="2 3">
    <name type="scientific">Streptomyces viridochromogenes</name>
    <dbReference type="NCBI Taxonomy" id="1938"/>
    <lineage>
        <taxon>Bacteria</taxon>
        <taxon>Bacillati</taxon>
        <taxon>Actinomycetota</taxon>
        <taxon>Actinomycetes</taxon>
        <taxon>Kitasatosporales</taxon>
        <taxon>Streptomycetaceae</taxon>
        <taxon>Streptomyces</taxon>
    </lineage>
</organism>
<dbReference type="Proteomes" id="UP000037432">
    <property type="component" value="Unassembled WGS sequence"/>
</dbReference>
<accession>A0A0J7Z242</accession>
<feature type="chain" id="PRO_5009778359" evidence="1">
    <location>
        <begin position="33"/>
        <end position="228"/>
    </location>
</feature>
<evidence type="ECO:0000313" key="2">
    <source>
        <dbReference type="EMBL" id="KMS70061.1"/>
    </source>
</evidence>
<dbReference type="PANTHER" id="PTHR32015:SF1">
    <property type="entry name" value="LIPASE"/>
    <property type="match status" value="1"/>
</dbReference>
<dbReference type="Gene3D" id="3.40.50.1820">
    <property type="entry name" value="alpha/beta hydrolase"/>
    <property type="match status" value="1"/>
</dbReference>
<name>A0A0J7Z242_STRVR</name>
<dbReference type="EMBL" id="LFNT01000051">
    <property type="protein sequence ID" value="KMS70061.1"/>
    <property type="molecule type" value="Genomic_DNA"/>
</dbReference>
<dbReference type="RefSeq" id="WP_048584971.1">
    <property type="nucleotide sequence ID" value="NZ_LFNT01000051.1"/>
</dbReference>
<dbReference type="GO" id="GO:0016298">
    <property type="term" value="F:lipase activity"/>
    <property type="evidence" value="ECO:0007669"/>
    <property type="project" value="TreeGrafter"/>
</dbReference>
<dbReference type="AlphaFoldDB" id="A0A0J7Z242"/>
<dbReference type="InterPro" id="IPR002918">
    <property type="entry name" value="Lipase_EstA/Esterase_EstB"/>
</dbReference>
<reference evidence="2 3" key="1">
    <citation type="submission" date="2015-06" db="EMBL/GenBank/DDBJ databases">
        <authorList>
            <person name="Ju K.-S."/>
            <person name="Doroghazi J.R."/>
            <person name="Metcalf W.W."/>
        </authorList>
    </citation>
    <scope>NUCLEOTIDE SEQUENCE [LARGE SCALE GENOMIC DNA]</scope>
    <source>
        <strain evidence="2 3">NRRL 3414</strain>
    </source>
</reference>
<keyword evidence="1" id="KW-0732">Signal</keyword>
<dbReference type="PANTHER" id="PTHR32015">
    <property type="entry name" value="FASTING INDUCED LIPASE"/>
    <property type="match status" value="1"/>
</dbReference>
<protein>
    <submittedName>
        <fullName evidence="2">Lipase</fullName>
    </submittedName>
</protein>
<evidence type="ECO:0000256" key="1">
    <source>
        <dbReference type="SAM" id="SignalP"/>
    </source>
</evidence>
<dbReference type="GO" id="GO:0016042">
    <property type="term" value="P:lipid catabolic process"/>
    <property type="evidence" value="ECO:0007669"/>
    <property type="project" value="InterPro"/>
</dbReference>